<dbReference type="GeneID" id="117359280"/>
<dbReference type="InterPro" id="IPR050578">
    <property type="entry name" value="MARVEL-CKLF_proteins"/>
</dbReference>
<keyword evidence="3 7" id="KW-1133">Transmembrane helix</keyword>
<name>A0A6P8RA69_GEOSA</name>
<feature type="region of interest" description="Disordered" evidence="6">
    <location>
        <begin position="1"/>
        <end position="93"/>
    </location>
</feature>
<feature type="compositionally biased region" description="Basic and acidic residues" evidence="6">
    <location>
        <begin position="1"/>
        <end position="27"/>
    </location>
</feature>
<evidence type="ECO:0000256" key="1">
    <source>
        <dbReference type="ARBA" id="ARBA00004141"/>
    </source>
</evidence>
<feature type="domain" description="MARVEL" evidence="8">
    <location>
        <begin position="181"/>
        <end position="363"/>
    </location>
</feature>
<evidence type="ECO:0000259" key="8">
    <source>
        <dbReference type="PROSITE" id="PS51225"/>
    </source>
</evidence>
<evidence type="ECO:0000313" key="10">
    <source>
        <dbReference type="RefSeq" id="XP_033797673.1"/>
    </source>
</evidence>
<feature type="transmembrane region" description="Helical" evidence="7">
    <location>
        <begin position="249"/>
        <end position="268"/>
    </location>
</feature>
<accession>A0A6P8RA69</accession>
<evidence type="ECO:0000313" key="9">
    <source>
        <dbReference type="Proteomes" id="UP000515159"/>
    </source>
</evidence>
<reference evidence="10" key="1">
    <citation type="submission" date="2025-08" db="UniProtKB">
        <authorList>
            <consortium name="RefSeq"/>
        </authorList>
    </citation>
    <scope>IDENTIFICATION</scope>
</reference>
<organism evidence="9 10">
    <name type="scientific">Geotrypetes seraphini</name>
    <name type="common">Gaboon caecilian</name>
    <name type="synonym">Caecilia seraphini</name>
    <dbReference type="NCBI Taxonomy" id="260995"/>
    <lineage>
        <taxon>Eukaryota</taxon>
        <taxon>Metazoa</taxon>
        <taxon>Chordata</taxon>
        <taxon>Craniata</taxon>
        <taxon>Vertebrata</taxon>
        <taxon>Euteleostomi</taxon>
        <taxon>Amphibia</taxon>
        <taxon>Gymnophiona</taxon>
        <taxon>Geotrypetes</taxon>
    </lineage>
</organism>
<dbReference type="GO" id="GO:0042552">
    <property type="term" value="P:myelination"/>
    <property type="evidence" value="ECO:0007669"/>
    <property type="project" value="TreeGrafter"/>
</dbReference>
<sequence>MSRIPRNRENQEVRDHRHREEGGDHNVKQKQLKNGPGTRSVPCQKKEAYWSQESRSHHNKGQQCLEENNDPYREKGRYKGHSQESRGHQHHYRGEQNCEEYNWKKGDLHRDIDRHQRMNPDQSYASSFTKAYHQESDYYRHERSPPSLGYMPHPHGWTVQELEYHETEQKSGILECNKCRYLCTGRGVLQLLEVVLNALVLLCVISSYFVLSGFSSGFGNNNFYSPFEGQDLVQVRQLDQQFTVLRAPLLYSGLAFCLVLGALTLGLLTAGSKQLSRKWLLFEATFSLLAFVAYTAAVGVFLHFALQVNSTDVCKRREQLYARNGLTWMNCDLAGTDGAAATFGILLVIFYGVSFILAIRAYRELNYYKDQLKQEQRIG</sequence>
<dbReference type="Proteomes" id="UP000515159">
    <property type="component" value="Chromosome 4"/>
</dbReference>
<feature type="transmembrane region" description="Helical" evidence="7">
    <location>
        <begin position="338"/>
        <end position="359"/>
    </location>
</feature>
<gene>
    <name evidence="10" type="primary">MARVELD3</name>
</gene>
<protein>
    <submittedName>
        <fullName evidence="10">MARVEL domain-containing protein 3 isoform X2</fullName>
    </submittedName>
</protein>
<comment type="subcellular location">
    <subcellularLocation>
        <location evidence="1">Membrane</location>
        <topology evidence="1">Multi-pass membrane protein</topology>
    </subcellularLocation>
</comment>
<keyword evidence="2 5" id="KW-0812">Transmembrane</keyword>
<keyword evidence="9" id="KW-1185">Reference proteome</keyword>
<evidence type="ECO:0000256" key="5">
    <source>
        <dbReference type="PROSITE-ProRule" id="PRU00581"/>
    </source>
</evidence>
<evidence type="ECO:0000256" key="7">
    <source>
        <dbReference type="SAM" id="Phobius"/>
    </source>
</evidence>
<dbReference type="AlphaFoldDB" id="A0A6P8RA69"/>
<evidence type="ECO:0000256" key="4">
    <source>
        <dbReference type="ARBA" id="ARBA00023136"/>
    </source>
</evidence>
<proteinExistence type="predicted"/>
<dbReference type="PANTHER" id="PTHR22776:SF98">
    <property type="entry name" value="MARVEL DOMAIN-CONTAINING PROTEIN"/>
    <property type="match status" value="1"/>
</dbReference>
<feature type="compositionally biased region" description="Basic and acidic residues" evidence="6">
    <location>
        <begin position="70"/>
        <end position="93"/>
    </location>
</feature>
<dbReference type="PANTHER" id="PTHR22776">
    <property type="entry name" value="MARVEL-CONTAINING POTENTIAL LIPID RAFT-ASSOCIATED PROTEIN"/>
    <property type="match status" value="1"/>
</dbReference>
<dbReference type="PROSITE" id="PS51225">
    <property type="entry name" value="MARVEL"/>
    <property type="match status" value="1"/>
</dbReference>
<feature type="transmembrane region" description="Helical" evidence="7">
    <location>
        <begin position="188"/>
        <end position="211"/>
    </location>
</feature>
<evidence type="ECO:0000256" key="3">
    <source>
        <dbReference type="ARBA" id="ARBA00022989"/>
    </source>
</evidence>
<dbReference type="RefSeq" id="XP_033797673.1">
    <property type="nucleotide sequence ID" value="XM_033941782.1"/>
</dbReference>
<dbReference type="GO" id="GO:0019911">
    <property type="term" value="F:structural constituent of myelin sheath"/>
    <property type="evidence" value="ECO:0007669"/>
    <property type="project" value="TreeGrafter"/>
</dbReference>
<evidence type="ECO:0000256" key="6">
    <source>
        <dbReference type="SAM" id="MobiDB-lite"/>
    </source>
</evidence>
<dbReference type="CTD" id="91862"/>
<dbReference type="GO" id="GO:0016020">
    <property type="term" value="C:membrane"/>
    <property type="evidence" value="ECO:0007669"/>
    <property type="project" value="UniProtKB-SubCell"/>
</dbReference>
<evidence type="ECO:0000256" key="2">
    <source>
        <dbReference type="ARBA" id="ARBA00022692"/>
    </source>
</evidence>
<keyword evidence="4 5" id="KW-0472">Membrane</keyword>
<dbReference type="InterPro" id="IPR008253">
    <property type="entry name" value="Marvel"/>
</dbReference>
<feature type="transmembrane region" description="Helical" evidence="7">
    <location>
        <begin position="280"/>
        <end position="306"/>
    </location>
</feature>